<organism evidence="2 3">
    <name type="scientific">Acetatifactor muris</name>
    <dbReference type="NCBI Taxonomy" id="879566"/>
    <lineage>
        <taxon>Bacteria</taxon>
        <taxon>Bacillati</taxon>
        <taxon>Bacillota</taxon>
        <taxon>Clostridia</taxon>
        <taxon>Lachnospirales</taxon>
        <taxon>Lachnospiraceae</taxon>
        <taxon>Acetatifactor</taxon>
    </lineage>
</organism>
<dbReference type="RefSeq" id="WP_103241215.1">
    <property type="nucleotide sequence ID" value="NZ_JANJZD010000021.1"/>
</dbReference>
<evidence type="ECO:0000256" key="1">
    <source>
        <dbReference type="SAM" id="MobiDB-lite"/>
    </source>
</evidence>
<dbReference type="AlphaFoldDB" id="A0A2K4ZL94"/>
<protein>
    <submittedName>
        <fullName evidence="2">Uncharacterized protein</fullName>
    </submittedName>
</protein>
<dbReference type="EMBL" id="OFSM01000023">
    <property type="protein sequence ID" value="SOY31210.1"/>
    <property type="molecule type" value="Genomic_DNA"/>
</dbReference>
<keyword evidence="3" id="KW-1185">Reference proteome</keyword>
<feature type="compositionally biased region" description="Polar residues" evidence="1">
    <location>
        <begin position="16"/>
        <end position="25"/>
    </location>
</feature>
<sequence>MSVNIEGNISQAGAASGWYQNSRVASPQEKEKDALQPKADNAVKVSISQEGIESYRKQTREKGTSGRVIAKGNKESVIRQAKQTASALAANAYGGELAGELEKLKGQRTGSAYAIADQMEDSVRAYGNLYDEIVRGYQNGTRERYVEDENSETGFRKMTMEEELSELDRAFQKIADRADTKEMIEGEFQRLRTEGGKGLSTNVSKKPQETDGDAPETAGTKMKRLAQEWRDAYKTSGSKESSMEKVLSMLNGMFGIHKEA</sequence>
<feature type="region of interest" description="Disordered" evidence="1">
    <location>
        <begin position="190"/>
        <end position="221"/>
    </location>
</feature>
<gene>
    <name evidence="2" type="ORF">AMURIS_03946</name>
</gene>
<reference evidence="2 3" key="1">
    <citation type="submission" date="2018-01" db="EMBL/GenBank/DDBJ databases">
        <authorList>
            <person name="Gaut B.S."/>
            <person name="Morton B.R."/>
            <person name="Clegg M.T."/>
            <person name="Duvall M.R."/>
        </authorList>
    </citation>
    <scope>NUCLEOTIDE SEQUENCE [LARGE SCALE GENOMIC DNA]</scope>
    <source>
        <strain evidence="2">GP69</strain>
    </source>
</reference>
<name>A0A2K4ZL94_9FIRM</name>
<evidence type="ECO:0000313" key="2">
    <source>
        <dbReference type="EMBL" id="SOY31210.1"/>
    </source>
</evidence>
<evidence type="ECO:0000313" key="3">
    <source>
        <dbReference type="Proteomes" id="UP000236311"/>
    </source>
</evidence>
<proteinExistence type="predicted"/>
<feature type="region of interest" description="Disordered" evidence="1">
    <location>
        <begin position="16"/>
        <end position="42"/>
    </location>
</feature>
<accession>A0A2K4ZL94</accession>
<dbReference type="OrthoDB" id="9773359at2"/>
<dbReference type="Proteomes" id="UP000236311">
    <property type="component" value="Unassembled WGS sequence"/>
</dbReference>